<accession>A0AAE3K9J7</accession>
<gene>
    <name evidence="3" type="ORF">AArcSt2_15840</name>
</gene>
<keyword evidence="1" id="KW-0472">Membrane</keyword>
<proteinExistence type="predicted"/>
<evidence type="ECO:0000313" key="3">
    <source>
        <dbReference type="EMBL" id="MCL9818412.1"/>
    </source>
</evidence>
<protein>
    <submittedName>
        <fullName evidence="3">DUF2892 domain-containing protein</fullName>
    </submittedName>
</protein>
<reference evidence="3" key="2">
    <citation type="submission" date="2022-02" db="EMBL/GenBank/DDBJ databases">
        <authorList>
            <person name="Elcheninov A.G."/>
            <person name="Sorokin D.Y."/>
            <person name="Kublanov I.V."/>
        </authorList>
    </citation>
    <scope>NUCLEOTIDE SEQUENCE</scope>
    <source>
        <strain evidence="3">AArc-St2</strain>
    </source>
</reference>
<evidence type="ECO:0000313" key="4">
    <source>
        <dbReference type="Proteomes" id="UP001203207"/>
    </source>
</evidence>
<keyword evidence="1" id="KW-1133">Transmembrane helix</keyword>
<dbReference type="Pfam" id="PF11127">
    <property type="entry name" value="YgaP-like_TM"/>
    <property type="match status" value="1"/>
</dbReference>
<dbReference type="Proteomes" id="UP001203207">
    <property type="component" value="Unassembled WGS sequence"/>
</dbReference>
<organism evidence="3 4">
    <name type="scientific">Natronocalculus amylovorans</name>
    <dbReference type="NCBI Taxonomy" id="2917812"/>
    <lineage>
        <taxon>Archaea</taxon>
        <taxon>Methanobacteriati</taxon>
        <taxon>Methanobacteriota</taxon>
        <taxon>Stenosarchaea group</taxon>
        <taxon>Halobacteria</taxon>
        <taxon>Halobacteriales</taxon>
        <taxon>Haloferacaceae</taxon>
        <taxon>Natronocalculus</taxon>
    </lineage>
</organism>
<dbReference type="RefSeq" id="WP_250586104.1">
    <property type="nucleotide sequence ID" value="NZ_JAKRVX010000011.1"/>
</dbReference>
<feature type="transmembrane region" description="Helical" evidence="1">
    <location>
        <begin position="36"/>
        <end position="59"/>
    </location>
</feature>
<dbReference type="AlphaFoldDB" id="A0AAE3K9J7"/>
<evidence type="ECO:0000259" key="2">
    <source>
        <dbReference type="Pfam" id="PF11127"/>
    </source>
</evidence>
<comment type="caution">
    <text evidence="3">The sequence shown here is derived from an EMBL/GenBank/DDBJ whole genome shotgun (WGS) entry which is preliminary data.</text>
</comment>
<keyword evidence="4" id="KW-1185">Reference proteome</keyword>
<name>A0AAE3K9J7_9EURY</name>
<reference evidence="3" key="1">
    <citation type="journal article" date="2022" name="Syst. Appl. Microbiol.">
        <title>Natronocalculus amylovorans gen. nov., sp. nov., and Natranaeroarchaeum aerophilus sp. nov., dominant culturable amylolytic natronoarchaea from hypersaline soda lakes in southwestern Siberia.</title>
        <authorList>
            <person name="Sorokin D.Y."/>
            <person name="Elcheninov A.G."/>
            <person name="Khizhniak T.V."/>
            <person name="Koenen M."/>
            <person name="Bale N.J."/>
            <person name="Damste J.S.S."/>
            <person name="Kublanov I.V."/>
        </authorList>
    </citation>
    <scope>NUCLEOTIDE SEQUENCE</scope>
    <source>
        <strain evidence="3">AArc-St2</strain>
    </source>
</reference>
<sequence>MGSEQNVGGTDRLLRAAGAVVLTLVAVRSITGGRKLIGVLAALGAVGLGFNATTCFCGVNQALGIDTTESADE</sequence>
<feature type="domain" description="Inner membrane protein YgaP-like transmembrane" evidence="2">
    <location>
        <begin position="4"/>
        <end position="69"/>
    </location>
</feature>
<evidence type="ECO:0000256" key="1">
    <source>
        <dbReference type="SAM" id="Phobius"/>
    </source>
</evidence>
<keyword evidence="1" id="KW-0812">Transmembrane</keyword>
<dbReference type="EMBL" id="JAKRVX010000011">
    <property type="protein sequence ID" value="MCL9818412.1"/>
    <property type="molecule type" value="Genomic_DNA"/>
</dbReference>
<dbReference type="InterPro" id="IPR021309">
    <property type="entry name" value="YgaP-like_TM"/>
</dbReference>
<feature type="transmembrane region" description="Helical" evidence="1">
    <location>
        <begin position="12"/>
        <end position="30"/>
    </location>
</feature>